<dbReference type="Gene3D" id="3.90.550.10">
    <property type="entry name" value="Spore Coat Polysaccharide Biosynthesis Protein SpsA, Chain A"/>
    <property type="match status" value="1"/>
</dbReference>
<accession>A0A0J5P3T1</accession>
<dbReference type="InterPro" id="IPR029044">
    <property type="entry name" value="Nucleotide-diphossugar_trans"/>
</dbReference>
<dbReference type="Proteomes" id="UP000036270">
    <property type="component" value="Unassembled WGS sequence"/>
</dbReference>
<dbReference type="PANTHER" id="PTHR43685">
    <property type="entry name" value="GLYCOSYLTRANSFERASE"/>
    <property type="match status" value="1"/>
</dbReference>
<dbReference type="STRING" id="67855.RO21_07925"/>
<dbReference type="RefSeq" id="WP_047977260.1">
    <property type="nucleotide sequence ID" value="NZ_JWIZ01000048.1"/>
</dbReference>
<dbReference type="PANTHER" id="PTHR43685:SF13">
    <property type="entry name" value="O ANTIGEN BIOSYNTHESIS RHAMNOSYLTRANSFERASE RFBN"/>
    <property type="match status" value="1"/>
</dbReference>
<proteinExistence type="predicted"/>
<dbReference type="AlphaFoldDB" id="A0A0J5P3T1"/>
<keyword evidence="3" id="KW-1185">Reference proteome</keyword>
<dbReference type="CDD" id="cd00761">
    <property type="entry name" value="Glyco_tranf_GTA_type"/>
    <property type="match status" value="1"/>
</dbReference>
<dbReference type="SUPFAM" id="SSF53448">
    <property type="entry name" value="Nucleotide-diphospho-sugar transferases"/>
    <property type="match status" value="1"/>
</dbReference>
<dbReference type="InterPro" id="IPR050834">
    <property type="entry name" value="Glycosyltransf_2"/>
</dbReference>
<dbReference type="EMBL" id="JWIZ01000048">
    <property type="protein sequence ID" value="KMK51123.1"/>
    <property type="molecule type" value="Genomic_DNA"/>
</dbReference>
<evidence type="ECO:0000313" key="3">
    <source>
        <dbReference type="Proteomes" id="UP000036270"/>
    </source>
</evidence>
<dbReference type="GO" id="GO:0016740">
    <property type="term" value="F:transferase activity"/>
    <property type="evidence" value="ECO:0007669"/>
    <property type="project" value="UniProtKB-KW"/>
</dbReference>
<dbReference type="Pfam" id="PF00535">
    <property type="entry name" value="Glycos_transf_2"/>
    <property type="match status" value="1"/>
</dbReference>
<dbReference type="GO" id="GO:0044010">
    <property type="term" value="P:single-species biofilm formation"/>
    <property type="evidence" value="ECO:0007669"/>
    <property type="project" value="TreeGrafter"/>
</dbReference>
<dbReference type="InterPro" id="IPR001173">
    <property type="entry name" value="Glyco_trans_2-like"/>
</dbReference>
<organism evidence="2 3">
    <name type="scientific">Muribacter muris</name>
    <dbReference type="NCBI Taxonomy" id="67855"/>
    <lineage>
        <taxon>Bacteria</taxon>
        <taxon>Pseudomonadati</taxon>
        <taxon>Pseudomonadota</taxon>
        <taxon>Gammaproteobacteria</taxon>
        <taxon>Pasteurellales</taxon>
        <taxon>Pasteurellaceae</taxon>
        <taxon>Muribacter</taxon>
    </lineage>
</organism>
<protein>
    <submittedName>
        <fullName evidence="2">Glycosyltransferase</fullName>
    </submittedName>
</protein>
<feature type="domain" description="Glycosyltransferase 2-like" evidence="1">
    <location>
        <begin position="4"/>
        <end position="126"/>
    </location>
</feature>
<comment type="caution">
    <text evidence="2">The sequence shown here is derived from an EMBL/GenBank/DDBJ whole genome shotgun (WGS) entry which is preliminary data.</text>
</comment>
<keyword evidence="2" id="KW-0808">Transferase</keyword>
<dbReference type="PATRIC" id="fig|67855.3.peg.1627"/>
<name>A0A0J5P3T1_9PAST</name>
<evidence type="ECO:0000259" key="1">
    <source>
        <dbReference type="Pfam" id="PF00535"/>
    </source>
</evidence>
<sequence length="266" mass="29451">MIDVIIPCYNAEDTLQRAVQSALNQAQLGTLWLIDDCSTDGSFQLAKQFEAQLPHKIRVERLAQNGGAAKARNWGALQSEAAFIAFLDADDAYENQALQVAEAVFLHRPEVALVRLELKPIDLAPRYAEHSNFDYAWQHMRMTGAGNTVFRRSFFLACGGFPQHSLFRVFGGEDGALGIATTKIATVATTFGEAGVLNFCREGMHAEHLLDAILFERVRPDITPEDIAQANQVTANICQSIQQLRDCLNSNEIGIKPLVMEWTKAD</sequence>
<gene>
    <name evidence="2" type="ORF">RO21_07925</name>
</gene>
<evidence type="ECO:0000313" key="2">
    <source>
        <dbReference type="EMBL" id="KMK51123.1"/>
    </source>
</evidence>
<reference evidence="2 3" key="1">
    <citation type="submission" date="2014-12" db="EMBL/GenBank/DDBJ databases">
        <title>Reclassification of Actinobacillus muris as Muribacter muris.</title>
        <authorList>
            <person name="Christensen H."/>
            <person name="Nicklas W."/>
            <person name="Bisgaard M."/>
        </authorList>
    </citation>
    <scope>NUCLEOTIDE SEQUENCE [LARGE SCALE GENOMIC DNA]</scope>
    <source>
        <strain evidence="2 3">Ackerman80-443D</strain>
    </source>
</reference>